<dbReference type="InterPro" id="IPR037109">
    <property type="entry name" value="AMP_N_sf"/>
</dbReference>
<dbReference type="SUPFAM" id="SSF53167">
    <property type="entry name" value="Purine and uridine phosphorylases"/>
    <property type="match status" value="1"/>
</dbReference>
<feature type="domain" description="Nucleoside phosphorylase" evidence="2">
    <location>
        <begin position="325"/>
        <end position="484"/>
    </location>
</feature>
<dbReference type="PANTHER" id="PTHR43691:SF6">
    <property type="entry name" value="AMP NUCLEOSIDASE"/>
    <property type="match status" value="1"/>
</dbReference>
<dbReference type="InterPro" id="IPR000845">
    <property type="entry name" value="Nucleoside_phosphorylase_d"/>
</dbReference>
<dbReference type="PANTHER" id="PTHR43691">
    <property type="entry name" value="URIDINE PHOSPHORYLASE"/>
    <property type="match status" value="1"/>
</dbReference>
<name>A0A3G6J360_9CORY</name>
<proteinExistence type="predicted"/>
<dbReference type="Gene3D" id="3.40.50.1580">
    <property type="entry name" value="Nucleoside phosphorylase domain"/>
    <property type="match status" value="1"/>
</dbReference>
<organism evidence="4 5">
    <name type="scientific">Corynebacterium choanae</name>
    <dbReference type="NCBI Taxonomy" id="1862358"/>
    <lineage>
        <taxon>Bacteria</taxon>
        <taxon>Bacillati</taxon>
        <taxon>Actinomycetota</taxon>
        <taxon>Actinomycetes</taxon>
        <taxon>Mycobacteriales</taxon>
        <taxon>Corynebacteriaceae</taxon>
        <taxon>Corynebacterium</taxon>
    </lineage>
</organism>
<dbReference type="NCBIfam" id="TIGR01717">
    <property type="entry name" value="AMP-nucleosdse"/>
    <property type="match status" value="1"/>
</dbReference>
<reference evidence="4 5" key="1">
    <citation type="submission" date="2018-11" db="EMBL/GenBank/DDBJ databases">
        <authorList>
            <person name="Kleinhagauer T."/>
            <person name="Glaeser S.P."/>
            <person name="Spergser J."/>
            <person name="Ruckert C."/>
            <person name="Kaempfer P."/>
            <person name="Busse H.-J."/>
        </authorList>
    </citation>
    <scope>NUCLEOTIDE SEQUENCE [LARGE SCALE GENOMIC DNA]</scope>
    <source>
        <strain evidence="4 5">200CH</strain>
    </source>
</reference>
<protein>
    <submittedName>
        <fullName evidence="4">AMP nucleosidase</fullName>
        <ecNumber evidence="4">3.2.2.4</ecNumber>
    </submittedName>
</protein>
<dbReference type="EMBL" id="CP033896">
    <property type="protein sequence ID" value="AZA12447.1"/>
    <property type="molecule type" value="Genomic_DNA"/>
</dbReference>
<feature type="region of interest" description="Disordered" evidence="1">
    <location>
        <begin position="1"/>
        <end position="28"/>
    </location>
</feature>
<sequence length="535" mass="59330">MNQHITPHSTAPTPSDRSAQPANHATSAATWDAPAHPLTWDQARLQATAIVAELEDRYQRSVDAAEAIINDTTLSCGEAGTRWQQVTYPQLTVTITRWRPIDRTAPYGYVDAPGRYTAILSRPQLLAPYFINQLTHLLHNYPAAVTVTNSQQRIPVEYLPLPLHSTMVDRITTWRAEQTATGEAAIAHPSLDDVDDGIIDGSWEAFHHGDKPLFHFSPARVDIALQRIMHYTGNPVEDLQHYLLFTNYAMHTEQFVHLALDRLADPTTRYTGLRLPNGELLTREQVLTRFPADAPADETIAAVTAAAATNRQMPRVDLIANDSTGVSLINIGVGPSNAKTITDCVAVLRPECWIMIGHCAGLDGRMRIGDLILGNAYQRHDHILHHHLSGDIPIPAIPEIQRTLEKAVQQVFGSSQSLLRTGTVLSTDDRNWEWHTPEKLWKLLTASTAVAVDMESATLAANGYRYRVPYGTLLSVSDLPLHNVPKLPAQAQNFYASSKRDHVACALLTVEKLASKPGKLHTRKLRRTIAEVPFR</sequence>
<dbReference type="Proteomes" id="UP000269019">
    <property type="component" value="Chromosome"/>
</dbReference>
<dbReference type="GO" id="GO:0005829">
    <property type="term" value="C:cytosol"/>
    <property type="evidence" value="ECO:0007669"/>
    <property type="project" value="TreeGrafter"/>
</dbReference>
<dbReference type="NCBIfam" id="NF006142">
    <property type="entry name" value="PRK08292.1"/>
    <property type="match status" value="1"/>
</dbReference>
<feature type="domain" description="AMP nucleoside phosphorylase N-terminal" evidence="3">
    <location>
        <begin position="49"/>
        <end position="208"/>
    </location>
</feature>
<dbReference type="RefSeq" id="WP_123925563.1">
    <property type="nucleotide sequence ID" value="NZ_CP033896.1"/>
</dbReference>
<dbReference type="GO" id="GO:0008714">
    <property type="term" value="F:AMP nucleosidase activity"/>
    <property type="evidence" value="ECO:0007669"/>
    <property type="project" value="UniProtKB-EC"/>
</dbReference>
<dbReference type="Gene3D" id="3.30.1730.10">
    <property type="entry name" value="AMP nucleoside phosphorylase, N-terminal domain"/>
    <property type="match status" value="1"/>
</dbReference>
<keyword evidence="4" id="KW-0326">Glycosidase</keyword>
<dbReference type="AlphaFoldDB" id="A0A3G6J360"/>
<evidence type="ECO:0000259" key="3">
    <source>
        <dbReference type="Pfam" id="PF10423"/>
    </source>
</evidence>
<gene>
    <name evidence="4" type="primary">amn</name>
    <name evidence="4" type="ORF">CCHOA_00070</name>
</gene>
<dbReference type="OrthoDB" id="7945729at2"/>
<evidence type="ECO:0000313" key="4">
    <source>
        <dbReference type="EMBL" id="AZA12447.1"/>
    </source>
</evidence>
<keyword evidence="5" id="KW-1185">Reference proteome</keyword>
<keyword evidence="4" id="KW-0378">Hydrolase</keyword>
<dbReference type="GO" id="GO:0044209">
    <property type="term" value="P:AMP salvage"/>
    <property type="evidence" value="ECO:0007669"/>
    <property type="project" value="InterPro"/>
</dbReference>
<evidence type="ECO:0000256" key="1">
    <source>
        <dbReference type="SAM" id="MobiDB-lite"/>
    </source>
</evidence>
<accession>A0A3G6J360</accession>
<dbReference type="InterPro" id="IPR018953">
    <property type="entry name" value="AMP_nucleoside_Pase_N"/>
</dbReference>
<dbReference type="InterPro" id="IPR011271">
    <property type="entry name" value="AMP_nucleosidase"/>
</dbReference>
<dbReference type="InterPro" id="IPR035994">
    <property type="entry name" value="Nucleoside_phosphorylase_sf"/>
</dbReference>
<dbReference type="KEGG" id="ccho:CCHOA_00070"/>
<evidence type="ECO:0000313" key="5">
    <source>
        <dbReference type="Proteomes" id="UP000269019"/>
    </source>
</evidence>
<dbReference type="EC" id="3.2.2.4" evidence="4"/>
<dbReference type="GO" id="GO:0009116">
    <property type="term" value="P:nucleoside metabolic process"/>
    <property type="evidence" value="ECO:0007669"/>
    <property type="project" value="InterPro"/>
</dbReference>
<dbReference type="Pfam" id="PF01048">
    <property type="entry name" value="PNP_UDP_1"/>
    <property type="match status" value="1"/>
</dbReference>
<dbReference type="Pfam" id="PF10423">
    <property type="entry name" value="AMNp_N"/>
    <property type="match status" value="1"/>
</dbReference>
<evidence type="ECO:0000259" key="2">
    <source>
        <dbReference type="Pfam" id="PF01048"/>
    </source>
</evidence>